<feature type="transmembrane region" description="Helical" evidence="1">
    <location>
        <begin position="99"/>
        <end position="119"/>
    </location>
</feature>
<dbReference type="Pfam" id="PF09546">
    <property type="entry name" value="Spore_III_AE"/>
    <property type="match status" value="1"/>
</dbReference>
<feature type="transmembrane region" description="Helical" evidence="1">
    <location>
        <begin position="56"/>
        <end position="78"/>
    </location>
</feature>
<accession>A0A645E507</accession>
<organism evidence="2">
    <name type="scientific">bioreactor metagenome</name>
    <dbReference type="NCBI Taxonomy" id="1076179"/>
    <lineage>
        <taxon>unclassified sequences</taxon>
        <taxon>metagenomes</taxon>
        <taxon>ecological metagenomes</taxon>
    </lineage>
</organism>
<sequence>MQSFYYSAQTAASAVSNITETTKTLQPLYMIIMTATGKATTMSIAVPILYSATAVITFGIQKIIIPGIIFAALITFINSLSERDMLMELAELMSFLCKWGVKICAGLFVFVMSLIKLGVPNTALIAGKSIKTAVEAVPVVGSLMSSAAETAAMLTTSMGNSIAAAAMLFIALISIVPVIRLAVIMIIYKLTAALTQPVASKRIVKCLDRAADYAGILTGLVFTTEIMFITVTALMLAV</sequence>
<evidence type="ECO:0000313" key="2">
    <source>
        <dbReference type="EMBL" id="MPM96661.1"/>
    </source>
</evidence>
<dbReference type="AlphaFoldDB" id="A0A645E507"/>
<reference evidence="2" key="1">
    <citation type="submission" date="2019-08" db="EMBL/GenBank/DDBJ databases">
        <authorList>
            <person name="Kucharzyk K."/>
            <person name="Murdoch R.W."/>
            <person name="Higgins S."/>
            <person name="Loffler F."/>
        </authorList>
    </citation>
    <scope>NUCLEOTIDE SEQUENCE</scope>
</reference>
<keyword evidence="1" id="KW-0812">Transmembrane</keyword>
<feature type="transmembrane region" description="Helical" evidence="1">
    <location>
        <begin position="28"/>
        <end position="50"/>
    </location>
</feature>
<keyword evidence="1" id="KW-1133">Transmembrane helix</keyword>
<evidence type="ECO:0000256" key="1">
    <source>
        <dbReference type="SAM" id="Phobius"/>
    </source>
</evidence>
<proteinExistence type="predicted"/>
<evidence type="ECO:0008006" key="3">
    <source>
        <dbReference type="Google" id="ProtNLM"/>
    </source>
</evidence>
<dbReference type="InterPro" id="IPR014194">
    <property type="entry name" value="Spore_III_AE"/>
</dbReference>
<keyword evidence="1" id="KW-0472">Membrane</keyword>
<dbReference type="EMBL" id="VSSQ01043018">
    <property type="protein sequence ID" value="MPM96661.1"/>
    <property type="molecule type" value="Genomic_DNA"/>
</dbReference>
<comment type="caution">
    <text evidence="2">The sequence shown here is derived from an EMBL/GenBank/DDBJ whole genome shotgun (WGS) entry which is preliminary data.</text>
</comment>
<feature type="transmembrane region" description="Helical" evidence="1">
    <location>
        <begin position="162"/>
        <end position="190"/>
    </location>
</feature>
<feature type="transmembrane region" description="Helical" evidence="1">
    <location>
        <begin position="211"/>
        <end position="237"/>
    </location>
</feature>
<name>A0A645E507_9ZZZZ</name>
<protein>
    <recommendedName>
        <fullName evidence="3">Stage III sporulation protein AE</fullName>
    </recommendedName>
</protein>
<gene>
    <name evidence="2" type="ORF">SDC9_143826</name>
</gene>